<sequence>MPPSRSTAWVACALLVALAACTTGRPGSADRENSGAVRTFGPQGVGSKDPTLTGPAAEVDGATSGGTLTVYLPSAPGPDTLDPTDAQSAPGNAIQQALVSRSLTQYARGDEGQPVLVPDLATDLGTPNDDFTEWTFTIRDDATWEDGSPVTADDVAFGICRSLDTEAFPSGPGNEFSTHYFAGADDYDGPYTGQDPECDGWDGVTVDGQDVTIAMTRPFPDMDYYGAMMVMGPAPRGSASEPTRYAQRPMANGPYKVERWQPDEELVLVRNEEWEGASDPARHQYVDTFVFKFSQDQAKVDEIMLSGNAASRTAVATSLSASRYQEANDRLGQRLVHQTSQCVATITPDYRKITDIRVRKALAYAYPAEDTWLAAGDVPGVTRVRAGSLMPPGMPGQSDFRIDGEPLTYDPERARELLAEAGYADEPYPITMAYNSIDARASAMQEQVTTGLEAGGFSVRSIPVQGSTYSVWTDPDNKVNQLLNLRGVGWCPAWPAGSALLPPLLKSGAPFNTAHFDEPAVDAAMDAIAELPIDEQADAWGDLDEMILERYFPIIPVAYMNHLFVFGDQVGNPSGDAAASAPNYKDLFVLR</sequence>
<protein>
    <recommendedName>
        <fullName evidence="3">Solute-binding protein family 5 domain-containing protein</fullName>
    </recommendedName>
</protein>
<reference evidence="4 5" key="1">
    <citation type="submission" date="2020-09" db="EMBL/GenBank/DDBJ databases">
        <title>novel species in genus Nocardioides.</title>
        <authorList>
            <person name="Zhang G."/>
        </authorList>
    </citation>
    <scope>NUCLEOTIDE SEQUENCE [LARGE SCALE GENOMIC DNA]</scope>
    <source>
        <strain evidence="4 5">19197</strain>
    </source>
</reference>
<feature type="signal peptide" evidence="2">
    <location>
        <begin position="1"/>
        <end position="19"/>
    </location>
</feature>
<name>A0ABR8MBN2_9ACTN</name>
<feature type="region of interest" description="Disordered" evidence="1">
    <location>
        <begin position="24"/>
        <end position="53"/>
    </location>
</feature>
<dbReference type="Proteomes" id="UP000649289">
    <property type="component" value="Unassembled WGS sequence"/>
</dbReference>
<keyword evidence="5" id="KW-1185">Reference proteome</keyword>
<evidence type="ECO:0000313" key="4">
    <source>
        <dbReference type="EMBL" id="MBD3913556.1"/>
    </source>
</evidence>
<dbReference type="PANTHER" id="PTHR30290">
    <property type="entry name" value="PERIPLASMIC BINDING COMPONENT OF ABC TRANSPORTER"/>
    <property type="match status" value="1"/>
</dbReference>
<gene>
    <name evidence="4" type="ORF">IEZ25_02920</name>
</gene>
<dbReference type="Gene3D" id="3.10.105.10">
    <property type="entry name" value="Dipeptide-binding Protein, Domain 3"/>
    <property type="match status" value="1"/>
</dbReference>
<dbReference type="PROSITE" id="PS51257">
    <property type="entry name" value="PROKAR_LIPOPROTEIN"/>
    <property type="match status" value="1"/>
</dbReference>
<dbReference type="Gene3D" id="3.40.190.10">
    <property type="entry name" value="Periplasmic binding protein-like II"/>
    <property type="match status" value="1"/>
</dbReference>
<dbReference type="SUPFAM" id="SSF53850">
    <property type="entry name" value="Periplasmic binding protein-like II"/>
    <property type="match status" value="1"/>
</dbReference>
<dbReference type="EMBL" id="JACXYY010000001">
    <property type="protein sequence ID" value="MBD3913556.1"/>
    <property type="molecule type" value="Genomic_DNA"/>
</dbReference>
<dbReference type="PIRSF" id="PIRSF002741">
    <property type="entry name" value="MppA"/>
    <property type="match status" value="1"/>
</dbReference>
<dbReference type="InterPro" id="IPR000914">
    <property type="entry name" value="SBP_5_dom"/>
</dbReference>
<dbReference type="RefSeq" id="WP_191197866.1">
    <property type="nucleotide sequence ID" value="NZ_BAAAPA010000002.1"/>
</dbReference>
<accession>A0ABR8MBN2</accession>
<dbReference type="InterPro" id="IPR030678">
    <property type="entry name" value="Peptide/Ni-bd"/>
</dbReference>
<proteinExistence type="predicted"/>
<keyword evidence="2" id="KW-0732">Signal</keyword>
<dbReference type="Pfam" id="PF00496">
    <property type="entry name" value="SBP_bac_5"/>
    <property type="match status" value="1"/>
</dbReference>
<evidence type="ECO:0000259" key="3">
    <source>
        <dbReference type="Pfam" id="PF00496"/>
    </source>
</evidence>
<comment type="caution">
    <text evidence="4">The sequence shown here is derived from an EMBL/GenBank/DDBJ whole genome shotgun (WGS) entry which is preliminary data.</text>
</comment>
<dbReference type="PANTHER" id="PTHR30290:SF83">
    <property type="entry name" value="ABC TRANSPORTER SUBSTRATE-BINDING PROTEIN"/>
    <property type="match status" value="1"/>
</dbReference>
<feature type="domain" description="Solute-binding protein family 5" evidence="3">
    <location>
        <begin position="116"/>
        <end position="508"/>
    </location>
</feature>
<feature type="chain" id="PRO_5045796652" description="Solute-binding protein family 5 domain-containing protein" evidence="2">
    <location>
        <begin position="20"/>
        <end position="591"/>
    </location>
</feature>
<organism evidence="4 5">
    <name type="scientific">Nocardioides hwasunensis</name>
    <dbReference type="NCBI Taxonomy" id="397258"/>
    <lineage>
        <taxon>Bacteria</taxon>
        <taxon>Bacillati</taxon>
        <taxon>Actinomycetota</taxon>
        <taxon>Actinomycetes</taxon>
        <taxon>Propionibacteriales</taxon>
        <taxon>Nocardioidaceae</taxon>
        <taxon>Nocardioides</taxon>
    </lineage>
</organism>
<evidence type="ECO:0000256" key="1">
    <source>
        <dbReference type="SAM" id="MobiDB-lite"/>
    </source>
</evidence>
<evidence type="ECO:0000313" key="5">
    <source>
        <dbReference type="Proteomes" id="UP000649289"/>
    </source>
</evidence>
<evidence type="ECO:0000256" key="2">
    <source>
        <dbReference type="SAM" id="SignalP"/>
    </source>
</evidence>
<dbReference type="InterPro" id="IPR039424">
    <property type="entry name" value="SBP_5"/>
</dbReference>